<dbReference type="STRING" id="1802448.A2672_01360"/>
<proteinExistence type="predicted"/>
<sequence length="511" mass="59114">MSLPDNYFHVGRASDLKSRGDRRLYRFLEMLPGILVWGSFAFAVLFSWLQPLWVAFFIMAFVVYWLSRTVYFAFHLWAGYRQMRVNEKKDWIQELRKFPPWRDLYHLVIIPTYQEPAEVLRTTLMSLTESVYPKDRMIVVVGIEQREGEKGKEKAQSVKQEFASRFFRFLVTEHPDGVAGEIAGKGANESFAARAAKKDIIDPLCIPYHNVIVSSLDADTIVYPQYFSCLAWYYLNTPHRTQTSFQPIPLYINNIWQAPPISRVFAFSSTFWHTMNQQRPEKLVTFSSHAMAFQALVDVDFRAPNVVNDDSHIFWQCFFRYQGNYKVQSLYYPVSMDANAAKSIVATLQNIYRQHRRWAYGAGEIAYALFGFLKEGAIPPKRKLSLGLELLESHWSWAAAPLLIFALGWLPLLLGGDAFSETLLSYNLPRFVSSILTFSMLGLVGTGVLSLYLLPRKKPSFGRMKAFWFVAQWILLPLSMIFLMAFPSIEAQTRWMLGKYLGFWVTPKTRN</sequence>
<organism evidence="2 3">
    <name type="scientific">Candidatus Wildermuthbacteria bacterium RIFCSPHIGHO2_01_FULL_49_22b</name>
    <dbReference type="NCBI Taxonomy" id="1802448"/>
    <lineage>
        <taxon>Bacteria</taxon>
        <taxon>Candidatus Wildermuthiibacteriota</taxon>
    </lineage>
</organism>
<dbReference type="AlphaFoldDB" id="A0A1G2R0X6"/>
<feature type="transmembrane region" description="Helical" evidence="1">
    <location>
        <begin position="466"/>
        <end position="486"/>
    </location>
</feature>
<dbReference type="PANTHER" id="PTHR36851">
    <property type="entry name" value="UNNAMED PRODUCT"/>
    <property type="match status" value="1"/>
</dbReference>
<keyword evidence="1" id="KW-0812">Transmembrane</keyword>
<accession>A0A1G2R0X6</accession>
<comment type="caution">
    <text evidence="2">The sequence shown here is derived from an EMBL/GenBank/DDBJ whole genome shotgun (WGS) entry which is preliminary data.</text>
</comment>
<evidence type="ECO:0008006" key="4">
    <source>
        <dbReference type="Google" id="ProtNLM"/>
    </source>
</evidence>
<dbReference type="Proteomes" id="UP000178065">
    <property type="component" value="Unassembled WGS sequence"/>
</dbReference>
<dbReference type="EMBL" id="MHTT01000002">
    <property type="protein sequence ID" value="OHA66480.1"/>
    <property type="molecule type" value="Genomic_DNA"/>
</dbReference>
<name>A0A1G2R0X6_9BACT</name>
<dbReference type="Gene3D" id="3.90.550.10">
    <property type="entry name" value="Spore Coat Polysaccharide Biosynthesis Protein SpsA, Chain A"/>
    <property type="match status" value="1"/>
</dbReference>
<reference evidence="2 3" key="1">
    <citation type="journal article" date="2016" name="Nat. Commun.">
        <title>Thousands of microbial genomes shed light on interconnected biogeochemical processes in an aquifer system.</title>
        <authorList>
            <person name="Anantharaman K."/>
            <person name="Brown C.T."/>
            <person name="Hug L.A."/>
            <person name="Sharon I."/>
            <person name="Castelle C.J."/>
            <person name="Probst A.J."/>
            <person name="Thomas B.C."/>
            <person name="Singh A."/>
            <person name="Wilkins M.J."/>
            <person name="Karaoz U."/>
            <person name="Brodie E.L."/>
            <person name="Williams K.H."/>
            <person name="Hubbard S.S."/>
            <person name="Banfield J.F."/>
        </authorList>
    </citation>
    <scope>NUCLEOTIDE SEQUENCE [LARGE SCALE GENOMIC DNA]</scope>
</reference>
<keyword evidence="1" id="KW-1133">Transmembrane helix</keyword>
<evidence type="ECO:0000313" key="2">
    <source>
        <dbReference type="EMBL" id="OHA66480.1"/>
    </source>
</evidence>
<feature type="transmembrane region" description="Helical" evidence="1">
    <location>
        <begin position="27"/>
        <end position="46"/>
    </location>
</feature>
<dbReference type="InterPro" id="IPR029044">
    <property type="entry name" value="Nucleotide-diphossugar_trans"/>
</dbReference>
<feature type="transmembrane region" description="Helical" evidence="1">
    <location>
        <begin position="52"/>
        <end position="74"/>
    </location>
</feature>
<feature type="transmembrane region" description="Helical" evidence="1">
    <location>
        <begin position="434"/>
        <end position="454"/>
    </location>
</feature>
<keyword evidence="1" id="KW-0472">Membrane</keyword>
<evidence type="ECO:0000313" key="3">
    <source>
        <dbReference type="Proteomes" id="UP000178065"/>
    </source>
</evidence>
<feature type="transmembrane region" description="Helical" evidence="1">
    <location>
        <begin position="395"/>
        <end position="414"/>
    </location>
</feature>
<protein>
    <recommendedName>
        <fullName evidence="4">Glycosyltransferase 2-like domain-containing protein</fullName>
    </recommendedName>
</protein>
<dbReference type="SUPFAM" id="SSF53448">
    <property type="entry name" value="Nucleotide-diphospho-sugar transferases"/>
    <property type="match status" value="1"/>
</dbReference>
<evidence type="ECO:0000256" key="1">
    <source>
        <dbReference type="SAM" id="Phobius"/>
    </source>
</evidence>
<gene>
    <name evidence="2" type="ORF">A2672_01360</name>
</gene>
<dbReference type="PANTHER" id="PTHR36851:SF1">
    <property type="entry name" value="GLYCO_TRANS_2-LIKE DOMAIN-CONTAINING PROTEIN"/>
    <property type="match status" value="1"/>
</dbReference>